<evidence type="ECO:0000313" key="2">
    <source>
        <dbReference type="EMBL" id="RIA90859.1"/>
    </source>
</evidence>
<reference evidence="2 3" key="1">
    <citation type="submission" date="2018-06" db="EMBL/GenBank/DDBJ databases">
        <title>Comparative genomics reveals the genomic features of Rhizophagus irregularis, R. cerebriforme, R. diaphanum and Gigaspora rosea, and their symbiotic lifestyle signature.</title>
        <authorList>
            <person name="Morin E."/>
            <person name="San Clemente H."/>
            <person name="Chen E.C.H."/>
            <person name="De La Providencia I."/>
            <person name="Hainaut M."/>
            <person name="Kuo A."/>
            <person name="Kohler A."/>
            <person name="Murat C."/>
            <person name="Tang N."/>
            <person name="Roy S."/>
            <person name="Loubradou J."/>
            <person name="Henrissat B."/>
            <person name="Grigoriev I.V."/>
            <person name="Corradi N."/>
            <person name="Roux C."/>
            <person name="Martin F.M."/>
        </authorList>
    </citation>
    <scope>NUCLEOTIDE SEQUENCE [LARGE SCALE GENOMIC DNA]</scope>
    <source>
        <strain evidence="2 3">DAOM 227022</strain>
    </source>
</reference>
<dbReference type="STRING" id="658196.A0A397T0L5"/>
<dbReference type="PROSITE" id="PS50011">
    <property type="entry name" value="PROTEIN_KINASE_DOM"/>
    <property type="match status" value="1"/>
</dbReference>
<organism evidence="2 3">
    <name type="scientific">Glomus cerebriforme</name>
    <dbReference type="NCBI Taxonomy" id="658196"/>
    <lineage>
        <taxon>Eukaryota</taxon>
        <taxon>Fungi</taxon>
        <taxon>Fungi incertae sedis</taxon>
        <taxon>Mucoromycota</taxon>
        <taxon>Glomeromycotina</taxon>
        <taxon>Glomeromycetes</taxon>
        <taxon>Glomerales</taxon>
        <taxon>Glomeraceae</taxon>
        <taxon>Glomus</taxon>
    </lineage>
</organism>
<accession>A0A397T0L5</accession>
<dbReference type="OrthoDB" id="2353542at2759"/>
<dbReference type="Pfam" id="PF07714">
    <property type="entry name" value="PK_Tyr_Ser-Thr"/>
    <property type="match status" value="1"/>
</dbReference>
<dbReference type="InterPro" id="IPR001245">
    <property type="entry name" value="Ser-Thr/Tyr_kinase_cat_dom"/>
</dbReference>
<dbReference type="InterPro" id="IPR051681">
    <property type="entry name" value="Ser/Thr_Kinases-Pseudokinases"/>
</dbReference>
<comment type="caution">
    <text evidence="2">The sequence shown here is derived from an EMBL/GenBank/DDBJ whole genome shotgun (WGS) entry which is preliminary data.</text>
</comment>
<dbReference type="InterPro" id="IPR000719">
    <property type="entry name" value="Prot_kinase_dom"/>
</dbReference>
<dbReference type="GO" id="GO:0004674">
    <property type="term" value="F:protein serine/threonine kinase activity"/>
    <property type="evidence" value="ECO:0007669"/>
    <property type="project" value="TreeGrafter"/>
</dbReference>
<dbReference type="InterPro" id="IPR011009">
    <property type="entry name" value="Kinase-like_dom_sf"/>
</dbReference>
<feature type="domain" description="Protein kinase" evidence="1">
    <location>
        <begin position="1"/>
        <end position="86"/>
    </location>
</feature>
<evidence type="ECO:0000313" key="3">
    <source>
        <dbReference type="Proteomes" id="UP000265703"/>
    </source>
</evidence>
<keyword evidence="3" id="KW-1185">Reference proteome</keyword>
<gene>
    <name evidence="2" type="ORF">C1645_768736</name>
</gene>
<dbReference type="AlphaFoldDB" id="A0A397T0L5"/>
<dbReference type="SUPFAM" id="SSF56112">
    <property type="entry name" value="Protein kinase-like (PK-like)"/>
    <property type="match status" value="1"/>
</dbReference>
<dbReference type="Proteomes" id="UP000265703">
    <property type="component" value="Unassembled WGS sequence"/>
</dbReference>
<dbReference type="PANTHER" id="PTHR44329">
    <property type="entry name" value="SERINE/THREONINE-PROTEIN KINASE TNNI3K-RELATED"/>
    <property type="match status" value="1"/>
</dbReference>
<dbReference type="GO" id="GO:0005524">
    <property type="term" value="F:ATP binding"/>
    <property type="evidence" value="ECO:0007669"/>
    <property type="project" value="InterPro"/>
</dbReference>
<protein>
    <recommendedName>
        <fullName evidence="1">Protein kinase domain-containing protein</fullName>
    </recommendedName>
</protein>
<evidence type="ECO:0000259" key="1">
    <source>
        <dbReference type="PROSITE" id="PS50011"/>
    </source>
</evidence>
<dbReference type="EMBL" id="QKYT01000168">
    <property type="protein sequence ID" value="RIA90859.1"/>
    <property type="molecule type" value="Genomic_DNA"/>
</dbReference>
<name>A0A397T0L5_9GLOM</name>
<sequence>MDEKSDIYSLGVVLWEISSHRAPFLKEDCVHLSFKIIQGLRENPVKGTPMEYIEIYTECWQSEPVYRPLISLILTKLQSLSLEPVFEDSDNKDNKDNKDVSVSSVEEINTSGNIIKLVHLFFLLVI</sequence>
<proteinExistence type="predicted"/>
<dbReference type="Gene3D" id="1.10.510.10">
    <property type="entry name" value="Transferase(Phosphotransferase) domain 1"/>
    <property type="match status" value="1"/>
</dbReference>